<evidence type="ECO:0000313" key="2">
    <source>
        <dbReference type="EMBL" id="KAJ1132380.1"/>
    </source>
</evidence>
<accession>A0AAV7Q303</accession>
<organism evidence="2 3">
    <name type="scientific">Pleurodeles waltl</name>
    <name type="common">Iberian ribbed newt</name>
    <dbReference type="NCBI Taxonomy" id="8319"/>
    <lineage>
        <taxon>Eukaryota</taxon>
        <taxon>Metazoa</taxon>
        <taxon>Chordata</taxon>
        <taxon>Craniata</taxon>
        <taxon>Vertebrata</taxon>
        <taxon>Euteleostomi</taxon>
        <taxon>Amphibia</taxon>
        <taxon>Batrachia</taxon>
        <taxon>Caudata</taxon>
        <taxon>Salamandroidea</taxon>
        <taxon>Salamandridae</taxon>
        <taxon>Pleurodelinae</taxon>
        <taxon>Pleurodeles</taxon>
    </lineage>
</organism>
<evidence type="ECO:0000313" key="3">
    <source>
        <dbReference type="Proteomes" id="UP001066276"/>
    </source>
</evidence>
<gene>
    <name evidence="2" type="ORF">NDU88_010694</name>
</gene>
<dbReference type="Proteomes" id="UP001066276">
    <property type="component" value="Chromosome 7"/>
</dbReference>
<protein>
    <submittedName>
        <fullName evidence="2">Uncharacterized protein</fullName>
    </submittedName>
</protein>
<evidence type="ECO:0000256" key="1">
    <source>
        <dbReference type="SAM" id="MobiDB-lite"/>
    </source>
</evidence>
<feature type="compositionally biased region" description="Basic and acidic residues" evidence="1">
    <location>
        <begin position="92"/>
        <end position="102"/>
    </location>
</feature>
<feature type="region of interest" description="Disordered" evidence="1">
    <location>
        <begin position="92"/>
        <end position="111"/>
    </location>
</feature>
<dbReference type="EMBL" id="JANPWB010000011">
    <property type="protein sequence ID" value="KAJ1132380.1"/>
    <property type="molecule type" value="Genomic_DNA"/>
</dbReference>
<reference evidence="2" key="1">
    <citation type="journal article" date="2022" name="bioRxiv">
        <title>Sequencing and chromosome-scale assembly of the giantPleurodeles waltlgenome.</title>
        <authorList>
            <person name="Brown T."/>
            <person name="Elewa A."/>
            <person name="Iarovenko S."/>
            <person name="Subramanian E."/>
            <person name="Araus A.J."/>
            <person name="Petzold A."/>
            <person name="Susuki M."/>
            <person name="Suzuki K.-i.T."/>
            <person name="Hayashi T."/>
            <person name="Toyoda A."/>
            <person name="Oliveira C."/>
            <person name="Osipova E."/>
            <person name="Leigh N.D."/>
            <person name="Simon A."/>
            <person name="Yun M.H."/>
        </authorList>
    </citation>
    <scope>NUCLEOTIDE SEQUENCE</scope>
    <source>
        <strain evidence="2">20211129_DDA</strain>
        <tissue evidence="2">Liver</tissue>
    </source>
</reference>
<proteinExistence type="predicted"/>
<name>A0AAV7Q303_PLEWA</name>
<sequence length="111" mass="12373">MYPSLPARCTRHHPPGVPVTTVTTRQVYPSLPARCTRHYPPGVPVTTRQVYPSPPARCTCDGYVLDGVPQRDAMRIYSHLLYQTGQVPLAPHVREVPRERRASAKKGSSLD</sequence>
<keyword evidence="3" id="KW-1185">Reference proteome</keyword>
<comment type="caution">
    <text evidence="2">The sequence shown here is derived from an EMBL/GenBank/DDBJ whole genome shotgun (WGS) entry which is preliminary data.</text>
</comment>
<dbReference type="AlphaFoldDB" id="A0AAV7Q303"/>